<dbReference type="CDD" id="cd04181">
    <property type="entry name" value="NTP_transferase"/>
    <property type="match status" value="1"/>
</dbReference>
<gene>
    <name evidence="2" type="ORF">METZ01_LOCUS258472</name>
</gene>
<dbReference type="SUPFAM" id="SSF53448">
    <property type="entry name" value="Nucleotide-diphospho-sugar transferases"/>
    <property type="match status" value="1"/>
</dbReference>
<accession>A0A382J1D2</accession>
<evidence type="ECO:0000259" key="1">
    <source>
        <dbReference type="Pfam" id="PF00483"/>
    </source>
</evidence>
<dbReference type="Pfam" id="PF00483">
    <property type="entry name" value="NTP_transferase"/>
    <property type="match status" value="1"/>
</dbReference>
<feature type="non-terminal residue" evidence="2">
    <location>
        <position position="203"/>
    </location>
</feature>
<dbReference type="AlphaFoldDB" id="A0A382J1D2"/>
<evidence type="ECO:0000313" key="2">
    <source>
        <dbReference type="EMBL" id="SVC05618.1"/>
    </source>
</evidence>
<proteinExistence type="predicted"/>
<name>A0A382J1D2_9ZZZZ</name>
<dbReference type="EMBL" id="UINC01071019">
    <property type="protein sequence ID" value="SVC05618.1"/>
    <property type="molecule type" value="Genomic_DNA"/>
</dbReference>
<dbReference type="PANTHER" id="PTHR22572">
    <property type="entry name" value="SUGAR-1-PHOSPHATE GUANYL TRANSFERASE"/>
    <property type="match status" value="1"/>
</dbReference>
<dbReference type="Gene3D" id="3.90.550.10">
    <property type="entry name" value="Spore Coat Polysaccharide Biosynthesis Protein SpsA, Chain A"/>
    <property type="match status" value="1"/>
</dbReference>
<reference evidence="2" key="1">
    <citation type="submission" date="2018-05" db="EMBL/GenBank/DDBJ databases">
        <authorList>
            <person name="Lanie J.A."/>
            <person name="Ng W.-L."/>
            <person name="Kazmierczak K.M."/>
            <person name="Andrzejewski T.M."/>
            <person name="Davidsen T.M."/>
            <person name="Wayne K.J."/>
            <person name="Tettelin H."/>
            <person name="Glass J.I."/>
            <person name="Rusch D."/>
            <person name="Podicherti R."/>
            <person name="Tsui H.-C.T."/>
            <person name="Winkler M.E."/>
        </authorList>
    </citation>
    <scope>NUCLEOTIDE SEQUENCE</scope>
</reference>
<protein>
    <recommendedName>
        <fullName evidence="1">Nucleotidyl transferase domain-containing protein</fullName>
    </recommendedName>
</protein>
<dbReference type="InterPro" id="IPR050486">
    <property type="entry name" value="Mannose-1P_guanyltransferase"/>
</dbReference>
<organism evidence="2">
    <name type="scientific">marine metagenome</name>
    <dbReference type="NCBI Taxonomy" id="408172"/>
    <lineage>
        <taxon>unclassified sequences</taxon>
        <taxon>metagenomes</taxon>
        <taxon>ecological metagenomes</taxon>
    </lineage>
</organism>
<sequence length="203" mass="22569">MKQIALQAVILAGGRGTRLQSLSNNLPKSMTPILGKPLLQYQIELCANQGITDIQILVGYCSEAIKEYFTDGSFFGVKIHYHQETELLGTAGALLDVLDSLNDDFIVIYGDTFLNIDLISLCSFHFSKKADVTLFLHPNSHPQDSDLIEINSKLSVTNIHTYPHSPFLPKRNLVNAGLYIIKKSILKNVKIPSKKPDIAKNLF</sequence>
<dbReference type="InterPro" id="IPR005835">
    <property type="entry name" value="NTP_transferase_dom"/>
</dbReference>
<dbReference type="InterPro" id="IPR029044">
    <property type="entry name" value="Nucleotide-diphossugar_trans"/>
</dbReference>
<feature type="domain" description="Nucleotidyl transferase" evidence="1">
    <location>
        <begin position="8"/>
        <end position="190"/>
    </location>
</feature>